<proteinExistence type="predicted"/>
<sequence length="108" mass="10966">MGFDSLHTKINKKACECLIRVSGDPLSEKHRCLQQVGRSGGRGSPAPVITSTPLPATLRKTSTSTCLRGKYSASSTTPSISPGRPSLRGLTAEATAAPTAAAAAAAGT</sequence>
<gene>
    <name evidence="2" type="ORF">E2C01_065431</name>
</gene>
<name>A0A5B7HEK1_PORTR</name>
<feature type="compositionally biased region" description="Polar residues" evidence="1">
    <location>
        <begin position="67"/>
        <end position="80"/>
    </location>
</feature>
<dbReference type="EMBL" id="VSRR010032411">
    <property type="protein sequence ID" value="MPC71161.1"/>
    <property type="molecule type" value="Genomic_DNA"/>
</dbReference>
<evidence type="ECO:0000313" key="3">
    <source>
        <dbReference type="Proteomes" id="UP000324222"/>
    </source>
</evidence>
<protein>
    <submittedName>
        <fullName evidence="2">Uncharacterized protein</fullName>
    </submittedName>
</protein>
<reference evidence="2 3" key="1">
    <citation type="submission" date="2019-05" db="EMBL/GenBank/DDBJ databases">
        <title>Another draft genome of Portunus trituberculatus and its Hox gene families provides insights of decapod evolution.</title>
        <authorList>
            <person name="Jeong J.-H."/>
            <person name="Song I."/>
            <person name="Kim S."/>
            <person name="Choi T."/>
            <person name="Kim D."/>
            <person name="Ryu S."/>
            <person name="Kim W."/>
        </authorList>
    </citation>
    <scope>NUCLEOTIDE SEQUENCE [LARGE SCALE GENOMIC DNA]</scope>
    <source>
        <tissue evidence="2">Muscle</tissue>
    </source>
</reference>
<comment type="caution">
    <text evidence="2">The sequence shown here is derived from an EMBL/GenBank/DDBJ whole genome shotgun (WGS) entry which is preliminary data.</text>
</comment>
<dbReference type="AlphaFoldDB" id="A0A5B7HEK1"/>
<keyword evidence="3" id="KW-1185">Reference proteome</keyword>
<accession>A0A5B7HEK1</accession>
<feature type="region of interest" description="Disordered" evidence="1">
    <location>
        <begin position="67"/>
        <end position="108"/>
    </location>
</feature>
<evidence type="ECO:0000256" key="1">
    <source>
        <dbReference type="SAM" id="MobiDB-lite"/>
    </source>
</evidence>
<evidence type="ECO:0000313" key="2">
    <source>
        <dbReference type="EMBL" id="MPC71161.1"/>
    </source>
</evidence>
<organism evidence="2 3">
    <name type="scientific">Portunus trituberculatus</name>
    <name type="common">Swimming crab</name>
    <name type="synonym">Neptunus trituberculatus</name>
    <dbReference type="NCBI Taxonomy" id="210409"/>
    <lineage>
        <taxon>Eukaryota</taxon>
        <taxon>Metazoa</taxon>
        <taxon>Ecdysozoa</taxon>
        <taxon>Arthropoda</taxon>
        <taxon>Crustacea</taxon>
        <taxon>Multicrustacea</taxon>
        <taxon>Malacostraca</taxon>
        <taxon>Eumalacostraca</taxon>
        <taxon>Eucarida</taxon>
        <taxon>Decapoda</taxon>
        <taxon>Pleocyemata</taxon>
        <taxon>Brachyura</taxon>
        <taxon>Eubrachyura</taxon>
        <taxon>Portunoidea</taxon>
        <taxon>Portunidae</taxon>
        <taxon>Portuninae</taxon>
        <taxon>Portunus</taxon>
    </lineage>
</organism>
<dbReference type="Proteomes" id="UP000324222">
    <property type="component" value="Unassembled WGS sequence"/>
</dbReference>
<feature type="compositionally biased region" description="Low complexity" evidence="1">
    <location>
        <begin position="91"/>
        <end position="108"/>
    </location>
</feature>